<comment type="caution">
    <text evidence="2">The sequence shown here is derived from an EMBL/GenBank/DDBJ whole genome shotgun (WGS) entry which is preliminary data.</text>
</comment>
<accession>A0A497E2C9</accession>
<dbReference type="InterPro" id="IPR002145">
    <property type="entry name" value="CopG"/>
</dbReference>
<protein>
    <recommendedName>
        <fullName evidence="1">Ribbon-helix-helix protein CopG domain-containing protein</fullName>
    </recommendedName>
</protein>
<evidence type="ECO:0000313" key="2">
    <source>
        <dbReference type="EMBL" id="RLE07853.1"/>
    </source>
</evidence>
<dbReference type="Proteomes" id="UP000279422">
    <property type="component" value="Unassembled WGS sequence"/>
</dbReference>
<dbReference type="AlphaFoldDB" id="A0A497E2C9"/>
<feature type="domain" description="Ribbon-helix-helix protein CopG" evidence="1">
    <location>
        <begin position="7"/>
        <end position="43"/>
    </location>
</feature>
<evidence type="ECO:0000313" key="3">
    <source>
        <dbReference type="Proteomes" id="UP000279422"/>
    </source>
</evidence>
<gene>
    <name evidence="2" type="ORF">DRJ00_07385</name>
</gene>
<reference evidence="2 3" key="1">
    <citation type="submission" date="2018-06" db="EMBL/GenBank/DDBJ databases">
        <title>Extensive metabolic versatility and redundancy in microbially diverse, dynamic hydrothermal sediments.</title>
        <authorList>
            <person name="Dombrowski N."/>
            <person name="Teske A."/>
            <person name="Baker B.J."/>
        </authorList>
    </citation>
    <scope>NUCLEOTIDE SEQUENCE [LARGE SCALE GENOMIC DNA]</scope>
    <source>
        <strain evidence="2">B47_G16</strain>
    </source>
</reference>
<dbReference type="EMBL" id="QMPZ01000135">
    <property type="protein sequence ID" value="RLE07853.1"/>
    <property type="molecule type" value="Genomic_DNA"/>
</dbReference>
<organism evidence="2 3">
    <name type="scientific">Aerophobetes bacterium</name>
    <dbReference type="NCBI Taxonomy" id="2030807"/>
    <lineage>
        <taxon>Bacteria</taxon>
        <taxon>Candidatus Aerophobota</taxon>
    </lineage>
</organism>
<proteinExistence type="predicted"/>
<dbReference type="Pfam" id="PF01402">
    <property type="entry name" value="RHH_1"/>
    <property type="match status" value="1"/>
</dbReference>
<dbReference type="GO" id="GO:0006355">
    <property type="term" value="P:regulation of DNA-templated transcription"/>
    <property type="evidence" value="ECO:0007669"/>
    <property type="project" value="InterPro"/>
</dbReference>
<name>A0A497E2C9_UNCAE</name>
<sequence>MSKKVKTHITLPKDILEAIDKLAGKRGRSKFMKEAAEEKIAREKFLKALKESAGAWRDENHPELSSIKDIRRYVRKIREESSKRLKRIYHE</sequence>
<evidence type="ECO:0000259" key="1">
    <source>
        <dbReference type="Pfam" id="PF01402"/>
    </source>
</evidence>